<proteinExistence type="inferred from homology"/>
<evidence type="ECO:0000313" key="4">
    <source>
        <dbReference type="EMBL" id="AUM61977.1"/>
    </source>
</evidence>
<feature type="transmembrane region" description="Helical" evidence="3">
    <location>
        <begin position="12"/>
        <end position="31"/>
    </location>
</feature>
<comment type="similarity">
    <text evidence="1">Belongs to the circoviridae capsid protein family.</text>
</comment>
<name>A0A2K9LT41_9VIRU</name>
<keyword evidence="3" id="KW-1133">Transmembrane helix</keyword>
<keyword evidence="3" id="KW-0812">Transmembrane</keyword>
<evidence type="ECO:0000256" key="3">
    <source>
        <dbReference type="SAM" id="Phobius"/>
    </source>
</evidence>
<dbReference type="Gene3D" id="2.60.120.950">
    <property type="entry name" value="Circovirus capsid protein"/>
    <property type="match status" value="1"/>
</dbReference>
<sequence>MKVTGHEVTGVILAPVTSFTFFFNAWMVRYYRRRRLRRPARRLRRFPMRRTRSKKYRKSRLPRQNRLITRTFKKVTVATALVNYATAQGEAASFAVKVSDNADAVAMASHFDQYRINWAKWRFEPHSHRNSCMEDSALMNATNVATGGPPAIAAYIDRDDITTSLQSCNDAVQRGGRMVFWPKPLTFKWRPRVTPMYYKDAVSTAYGPTTKPVWIDCNDPSTPHYGLKSYFAYPHATDSSRTGNAAYHYSLEVTFSVTFRDKLPYALVGNI</sequence>
<dbReference type="InterPro" id="IPR003383">
    <property type="entry name" value="Circovirus_capsid"/>
</dbReference>
<reference evidence="4" key="1">
    <citation type="submission" date="2017-01" db="EMBL/GenBank/DDBJ databases">
        <title>High-throughput sequencing uncovers low homogeneity in the biogeography of single-stranded DNA viruses.</title>
        <authorList>
            <person name="Pearson V.M."/>
            <person name="Rokyta D.R."/>
        </authorList>
    </citation>
    <scope>NUCLEOTIDE SEQUENCE</scope>
</reference>
<dbReference type="EMBL" id="KY487955">
    <property type="protein sequence ID" value="AUM61977.1"/>
    <property type="molecule type" value="Genomic_DNA"/>
</dbReference>
<accession>A0A2K9LT41</accession>
<comment type="subunit">
    <text evidence="2">Homomultimer. Assembles in the nucleus, presumably in an immature form, then migrates to the cytoplasm once assembled as mature virion. Interacts with Rep; this interaction relocates Rep into the nucleus.</text>
</comment>
<keyword evidence="3" id="KW-0472">Membrane</keyword>
<gene>
    <name evidence="4" type="primary">Cap</name>
</gene>
<organism evidence="4">
    <name type="scientific">uncultured virus</name>
    <dbReference type="NCBI Taxonomy" id="340016"/>
    <lineage>
        <taxon>Viruses</taxon>
        <taxon>environmental samples</taxon>
    </lineage>
</organism>
<evidence type="ECO:0000256" key="1">
    <source>
        <dbReference type="ARBA" id="ARBA00010301"/>
    </source>
</evidence>
<protein>
    <submittedName>
        <fullName evidence="4">Capsid</fullName>
    </submittedName>
</protein>
<dbReference type="InterPro" id="IPR038652">
    <property type="entry name" value="Circovirus_capsid_sf"/>
</dbReference>
<dbReference type="GO" id="GO:0019069">
    <property type="term" value="P:viral capsid assembly"/>
    <property type="evidence" value="ECO:0007669"/>
    <property type="project" value="InterPro"/>
</dbReference>
<evidence type="ECO:0000256" key="2">
    <source>
        <dbReference type="ARBA" id="ARBA00046863"/>
    </source>
</evidence>
<dbReference type="Pfam" id="PF02443">
    <property type="entry name" value="Circo_capsid"/>
    <property type="match status" value="1"/>
</dbReference>